<feature type="transmembrane region" description="Helical" evidence="8">
    <location>
        <begin position="525"/>
        <end position="549"/>
    </location>
</feature>
<feature type="transmembrane region" description="Helical" evidence="8">
    <location>
        <begin position="248"/>
        <end position="268"/>
    </location>
</feature>
<feature type="transmembrane region" description="Helical" evidence="8">
    <location>
        <begin position="478"/>
        <end position="505"/>
    </location>
</feature>
<dbReference type="RefSeq" id="WP_246074548.1">
    <property type="nucleotide sequence ID" value="NZ_BAAAYT010000001.1"/>
</dbReference>
<dbReference type="InterPro" id="IPR035906">
    <property type="entry name" value="MetI-like_sf"/>
</dbReference>
<evidence type="ECO:0000256" key="5">
    <source>
        <dbReference type="ARBA" id="ARBA00022692"/>
    </source>
</evidence>
<keyword evidence="7 8" id="KW-0472">Membrane</keyword>
<dbReference type="GO" id="GO:0005886">
    <property type="term" value="C:plasma membrane"/>
    <property type="evidence" value="ECO:0007669"/>
    <property type="project" value="UniProtKB-SubCell"/>
</dbReference>
<feature type="transmembrane region" description="Helical" evidence="8">
    <location>
        <begin position="149"/>
        <end position="168"/>
    </location>
</feature>
<dbReference type="InterPro" id="IPR000515">
    <property type="entry name" value="MetI-like"/>
</dbReference>
<feature type="transmembrane region" description="Helical" evidence="8">
    <location>
        <begin position="297"/>
        <end position="319"/>
    </location>
</feature>
<feature type="domain" description="ABC transmembrane type-1" evidence="9">
    <location>
        <begin position="74"/>
        <end position="269"/>
    </location>
</feature>
<evidence type="ECO:0000256" key="4">
    <source>
        <dbReference type="ARBA" id="ARBA00022519"/>
    </source>
</evidence>
<dbReference type="CDD" id="cd06261">
    <property type="entry name" value="TM_PBP2"/>
    <property type="match status" value="2"/>
</dbReference>
<protein>
    <submittedName>
        <fullName evidence="10">Thiamine transport system permease protein</fullName>
    </submittedName>
</protein>
<feature type="transmembrane region" description="Helical" evidence="8">
    <location>
        <begin position="73"/>
        <end position="97"/>
    </location>
</feature>
<feature type="transmembrane region" description="Helical" evidence="8">
    <location>
        <begin position="204"/>
        <end position="228"/>
    </location>
</feature>
<proteinExistence type="inferred from homology"/>
<keyword evidence="6 8" id="KW-1133">Transmembrane helix</keyword>
<evidence type="ECO:0000256" key="2">
    <source>
        <dbReference type="ARBA" id="ARBA00022448"/>
    </source>
</evidence>
<dbReference type="Proteomes" id="UP000315628">
    <property type="component" value="Unassembled WGS sequence"/>
</dbReference>
<evidence type="ECO:0000256" key="1">
    <source>
        <dbReference type="ARBA" id="ARBA00004429"/>
    </source>
</evidence>
<dbReference type="EMBL" id="VIUW01000002">
    <property type="protein sequence ID" value="TWD15985.1"/>
    <property type="molecule type" value="Genomic_DNA"/>
</dbReference>
<evidence type="ECO:0000313" key="10">
    <source>
        <dbReference type="EMBL" id="TWD15985.1"/>
    </source>
</evidence>
<gene>
    <name evidence="10" type="ORF">FB557_1526</name>
</gene>
<reference evidence="10 11" key="1">
    <citation type="submission" date="2019-06" db="EMBL/GenBank/DDBJ databases">
        <title>Sequencing the genomes of 1000 actinobacteria strains.</title>
        <authorList>
            <person name="Klenk H.-P."/>
        </authorList>
    </citation>
    <scope>NUCLEOTIDE SEQUENCE [LARGE SCALE GENOMIC DNA]</scope>
    <source>
        <strain evidence="10 11">DSM 18935</strain>
    </source>
</reference>
<comment type="caution">
    <text evidence="10">The sequence shown here is derived from an EMBL/GenBank/DDBJ whole genome shotgun (WGS) entry which is preliminary data.</text>
</comment>
<dbReference type="Pfam" id="PF00528">
    <property type="entry name" value="BPD_transp_1"/>
    <property type="match status" value="2"/>
</dbReference>
<evidence type="ECO:0000256" key="3">
    <source>
        <dbReference type="ARBA" id="ARBA00022475"/>
    </source>
</evidence>
<keyword evidence="3" id="KW-1003">Cell membrane</keyword>
<feature type="transmembrane region" description="Helical" evidence="8">
    <location>
        <begin position="21"/>
        <end position="40"/>
    </location>
</feature>
<dbReference type="GO" id="GO:0055085">
    <property type="term" value="P:transmembrane transport"/>
    <property type="evidence" value="ECO:0007669"/>
    <property type="project" value="InterPro"/>
</dbReference>
<dbReference type="SUPFAM" id="SSF161098">
    <property type="entry name" value="MetI-like"/>
    <property type="match status" value="2"/>
</dbReference>
<feature type="transmembrane region" description="Helical" evidence="8">
    <location>
        <begin position="388"/>
        <end position="415"/>
    </location>
</feature>
<dbReference type="Gene3D" id="1.10.3720.10">
    <property type="entry name" value="MetI-like"/>
    <property type="match status" value="2"/>
</dbReference>
<evidence type="ECO:0000256" key="8">
    <source>
        <dbReference type="RuleBase" id="RU363032"/>
    </source>
</evidence>
<feature type="domain" description="ABC transmembrane type-1" evidence="9">
    <location>
        <begin position="351"/>
        <end position="549"/>
    </location>
</feature>
<evidence type="ECO:0000313" key="11">
    <source>
        <dbReference type="Proteomes" id="UP000315628"/>
    </source>
</evidence>
<comment type="subcellular location">
    <subcellularLocation>
        <location evidence="1">Cell inner membrane</location>
        <topology evidence="1">Multi-pass membrane protein</topology>
    </subcellularLocation>
    <subcellularLocation>
        <location evidence="8">Cell membrane</location>
        <topology evidence="8">Multi-pass membrane protein</topology>
    </subcellularLocation>
</comment>
<dbReference type="PANTHER" id="PTHR43357:SF4">
    <property type="entry name" value="INNER MEMBRANE ABC TRANSPORTER PERMEASE PROTEIN YDCV"/>
    <property type="match status" value="1"/>
</dbReference>
<sequence length="560" mass="58609">MDGHHQLIGHVRRGPRPGPTVAALLLAVVPLAFLGVFFLLPLGGMLTRGFVPDGQLDLGAVGDVLGRSRTARVVGFTLGISTLATAVTLALGLPTAFALHRLAIPGADALRALVIMPFVMPAVVVGVLWRGLLASSGPLGWLGLDGSWVAILLAMVFFNVAVVVRTVGAAWDGLDPRTAEAAAALGAPPLHVLRTVLLPALRPAILSAASVVFLFCSTAFGVVLTLGGLRYATIETEIYFLTTSLLDLQGAAVLSVLQLVAVVALLWVTERARRAGRGVRRRGRRESRRLPLRRHHLPALAVLGAVIALILAPLLGGLARSLRRGGEWTLANYADLALAQPGVGVSGWQALGTSWRIAVDAALLSVVLGLLVSLAVTRRPRSRTGRSLLAGLDAAFMLPLGVSAVTIGFGFLITLDRPPLDLRSSPVLIPIAQAMVALPLVVRTIAPVLRHVDPRQGEAAATLGAGPLRRWVTVELPVLWRPLLAAVGFALAVSLGEFGATSFLIRPDDPTMPVLVYRLIGRPGAAEQGTAMAAAVVLAAVTVAVMALVERLRISSVGAF</sequence>
<keyword evidence="5 8" id="KW-0812">Transmembrane</keyword>
<keyword evidence="4" id="KW-0997">Cell inner membrane</keyword>
<keyword evidence="2 8" id="KW-0813">Transport</keyword>
<evidence type="ECO:0000259" key="9">
    <source>
        <dbReference type="PROSITE" id="PS50928"/>
    </source>
</evidence>
<keyword evidence="11" id="KW-1185">Reference proteome</keyword>
<dbReference type="AlphaFoldDB" id="A0A560WER4"/>
<feature type="transmembrane region" description="Helical" evidence="8">
    <location>
        <begin position="355"/>
        <end position="376"/>
    </location>
</feature>
<evidence type="ECO:0000256" key="7">
    <source>
        <dbReference type="ARBA" id="ARBA00023136"/>
    </source>
</evidence>
<feature type="transmembrane region" description="Helical" evidence="8">
    <location>
        <begin position="427"/>
        <end position="446"/>
    </location>
</feature>
<evidence type="ECO:0000256" key="6">
    <source>
        <dbReference type="ARBA" id="ARBA00022989"/>
    </source>
</evidence>
<name>A0A560WER4_9MICO</name>
<accession>A0A560WER4</accession>
<feature type="transmembrane region" description="Helical" evidence="8">
    <location>
        <begin position="109"/>
        <end position="129"/>
    </location>
</feature>
<organism evidence="10 11">
    <name type="scientific">Marihabitans asiaticum</name>
    <dbReference type="NCBI Taxonomy" id="415218"/>
    <lineage>
        <taxon>Bacteria</taxon>
        <taxon>Bacillati</taxon>
        <taxon>Actinomycetota</taxon>
        <taxon>Actinomycetes</taxon>
        <taxon>Micrococcales</taxon>
        <taxon>Intrasporangiaceae</taxon>
        <taxon>Marihabitans</taxon>
    </lineage>
</organism>
<dbReference type="PANTHER" id="PTHR43357">
    <property type="entry name" value="INNER MEMBRANE ABC TRANSPORTER PERMEASE PROTEIN YDCV"/>
    <property type="match status" value="1"/>
</dbReference>
<dbReference type="PROSITE" id="PS50928">
    <property type="entry name" value="ABC_TM1"/>
    <property type="match status" value="2"/>
</dbReference>
<comment type="similarity">
    <text evidence="8">Belongs to the binding-protein-dependent transport system permease family.</text>
</comment>